<feature type="transmembrane region" description="Helical" evidence="9">
    <location>
        <begin position="241"/>
        <end position="260"/>
    </location>
</feature>
<evidence type="ECO:0000256" key="1">
    <source>
        <dbReference type="ARBA" id="ARBA00004651"/>
    </source>
</evidence>
<keyword evidence="2" id="KW-1003">Cell membrane</keyword>
<gene>
    <name evidence="12" type="ORF">SAMN05414137_108182</name>
</gene>
<dbReference type="PANTHER" id="PTHR34390:SF1">
    <property type="entry name" value="SUCCINATE TRANSPORTER SUBUNIT YJJB-RELATED"/>
    <property type="match status" value="1"/>
</dbReference>
<evidence type="ECO:0000256" key="4">
    <source>
        <dbReference type="ARBA" id="ARBA00022692"/>
    </source>
</evidence>
<name>A0A1H7PYS4_STRJI</name>
<dbReference type="GO" id="GO:0005886">
    <property type="term" value="C:plasma membrane"/>
    <property type="evidence" value="ECO:0007669"/>
    <property type="project" value="UniProtKB-SubCell"/>
</dbReference>
<evidence type="ECO:0000256" key="8">
    <source>
        <dbReference type="SAM" id="MobiDB-lite"/>
    </source>
</evidence>
<feature type="transmembrane region" description="Helical" evidence="9">
    <location>
        <begin position="395"/>
        <end position="414"/>
    </location>
</feature>
<feature type="transmembrane region" description="Helical" evidence="9">
    <location>
        <begin position="421"/>
        <end position="438"/>
    </location>
</feature>
<feature type="transmembrane region" description="Helical" evidence="9">
    <location>
        <begin position="331"/>
        <end position="353"/>
    </location>
</feature>
<evidence type="ECO:0000313" key="13">
    <source>
        <dbReference type="Proteomes" id="UP000183015"/>
    </source>
</evidence>
<keyword evidence="3" id="KW-0997">Cell inner membrane</keyword>
<evidence type="ECO:0000256" key="9">
    <source>
        <dbReference type="SAM" id="Phobius"/>
    </source>
</evidence>
<feature type="transmembrane region" description="Helical" evidence="9">
    <location>
        <begin position="502"/>
        <end position="524"/>
    </location>
</feature>
<feature type="transmembrane region" description="Helical" evidence="9">
    <location>
        <begin position="444"/>
        <end position="461"/>
    </location>
</feature>
<evidence type="ECO:0000259" key="11">
    <source>
        <dbReference type="Pfam" id="PF12821"/>
    </source>
</evidence>
<feature type="compositionally biased region" description="Basic and acidic residues" evidence="8">
    <location>
        <begin position="1"/>
        <end position="23"/>
    </location>
</feature>
<keyword evidence="6 9" id="KW-0472">Membrane</keyword>
<protein>
    <submittedName>
        <fullName evidence="12">Uncharacterized membrane protein YjjP, DUF1212 family</fullName>
    </submittedName>
</protein>
<feature type="region of interest" description="Disordered" evidence="8">
    <location>
        <begin position="1"/>
        <end position="66"/>
    </location>
</feature>
<sequence>MPEGVRPGEPEQEPAKEAEEERTVTPGLLGPSEPVGTTPSSLEASDEETAGFDDEGSDADWAHFGYTPTTGIPVEALRRDLRRGRPGEAPWPDRMRTLLRTPMSERPAFERTETEEQAAEVTAPKVARVLDLTLRIGELLLASGEAAEDVEAAMLGVSHALGLDRCEPQVTFTLISITYQPSLVEPPVTSARVVRRRGSDYTRLASVYRLVADITSEKVGVEEAYGRLAEIRRNRHPYPTWLLSIATGALAGAATLLVGGRVDGQAWLVLLCAFVASVIGDRLAWLISTRGLPEFYQFVVAATPAAALGVGLTLIGSGLRGSVVITGGLYALLPGRALVAAVADGLTGFYITAAARLLEVLYLVVGIVLGVTLVLYIGVNFGASLHPEQTFAQKAAPLVQLPAAMALTLCFAVLLQTSRRVLPVVTVLGGVGWVTYGVLREANISAIVATAVAATLVGLFGQMASRYRYASSLPYVTAALGPLLPGSVIYLGLLSFTQNEPIPGLLSVIRAAALALALAVGVNLGGELARLFLKIPQGEGPKPVRGAAKRTRGF</sequence>
<accession>A0A1H7PYS4</accession>
<keyword evidence="13" id="KW-1185">Reference proteome</keyword>
<evidence type="ECO:0000256" key="6">
    <source>
        <dbReference type="ARBA" id="ARBA00023136"/>
    </source>
</evidence>
<dbReference type="eggNOG" id="COG3610">
    <property type="taxonomic scope" value="Bacteria"/>
</dbReference>
<feature type="domain" description="Threonine/Serine exporter ThrE" evidence="11">
    <location>
        <begin position="404"/>
        <end position="524"/>
    </location>
</feature>
<feature type="domain" description="Threonine/serine exporter-like N-terminal" evidence="10">
    <location>
        <begin position="131"/>
        <end position="377"/>
    </location>
</feature>
<reference evidence="13" key="1">
    <citation type="submission" date="2016-10" db="EMBL/GenBank/DDBJ databases">
        <authorList>
            <person name="Varghese N."/>
        </authorList>
    </citation>
    <scope>NUCLEOTIDE SEQUENCE [LARGE SCALE GENOMIC DNA]</scope>
    <source>
        <strain evidence="13">DSM 45096 / BCRC 16803 / CGMCC 4.1857 / CIP 109030 / JCM 12277 / KCTC 19219 / NBRC 100920 / 33214</strain>
    </source>
</reference>
<organism evidence="12 13">
    <name type="scientific">Streptacidiphilus jiangxiensis</name>
    <dbReference type="NCBI Taxonomy" id="235985"/>
    <lineage>
        <taxon>Bacteria</taxon>
        <taxon>Bacillati</taxon>
        <taxon>Actinomycetota</taxon>
        <taxon>Actinomycetes</taxon>
        <taxon>Kitasatosporales</taxon>
        <taxon>Streptomycetaceae</taxon>
        <taxon>Streptacidiphilus</taxon>
    </lineage>
</organism>
<keyword evidence="5 9" id="KW-1133">Transmembrane helix</keyword>
<proteinExistence type="inferred from homology"/>
<dbReference type="PANTHER" id="PTHR34390">
    <property type="entry name" value="UPF0442 PROTEIN YJJB-RELATED"/>
    <property type="match status" value="1"/>
</dbReference>
<dbReference type="Pfam" id="PF06738">
    <property type="entry name" value="ThrE"/>
    <property type="match status" value="1"/>
</dbReference>
<evidence type="ECO:0000256" key="3">
    <source>
        <dbReference type="ARBA" id="ARBA00022519"/>
    </source>
</evidence>
<dbReference type="GO" id="GO:0022857">
    <property type="term" value="F:transmembrane transporter activity"/>
    <property type="evidence" value="ECO:0007669"/>
    <property type="project" value="InterPro"/>
</dbReference>
<evidence type="ECO:0000313" key="12">
    <source>
        <dbReference type="EMBL" id="SEL40594.1"/>
    </source>
</evidence>
<dbReference type="eggNOG" id="COG2966">
    <property type="taxonomic scope" value="Bacteria"/>
</dbReference>
<evidence type="ECO:0000256" key="2">
    <source>
        <dbReference type="ARBA" id="ARBA00022475"/>
    </source>
</evidence>
<evidence type="ECO:0000256" key="5">
    <source>
        <dbReference type="ARBA" id="ARBA00022989"/>
    </source>
</evidence>
<feature type="transmembrane region" description="Helical" evidence="9">
    <location>
        <begin position="266"/>
        <end position="286"/>
    </location>
</feature>
<dbReference type="Pfam" id="PF12821">
    <property type="entry name" value="ThrE_2"/>
    <property type="match status" value="1"/>
</dbReference>
<dbReference type="InterPro" id="IPR010619">
    <property type="entry name" value="ThrE-like_N"/>
</dbReference>
<dbReference type="STRING" id="235985.SAMN05414137_108182"/>
<feature type="transmembrane region" description="Helical" evidence="9">
    <location>
        <begin position="298"/>
        <end position="319"/>
    </location>
</feature>
<dbReference type="RefSeq" id="WP_052438721.1">
    <property type="nucleotide sequence ID" value="NZ_BBPN01000013.1"/>
</dbReference>
<dbReference type="InterPro" id="IPR024528">
    <property type="entry name" value="ThrE_2"/>
</dbReference>
<feature type="compositionally biased region" description="Acidic residues" evidence="8">
    <location>
        <begin position="44"/>
        <end position="58"/>
    </location>
</feature>
<evidence type="ECO:0000256" key="7">
    <source>
        <dbReference type="ARBA" id="ARBA00034125"/>
    </source>
</evidence>
<keyword evidence="4 9" id="KW-0812">Transmembrane</keyword>
<dbReference type="Proteomes" id="UP000183015">
    <property type="component" value="Unassembled WGS sequence"/>
</dbReference>
<comment type="subcellular location">
    <subcellularLocation>
        <location evidence="1">Cell membrane</location>
        <topology evidence="1">Multi-pass membrane protein</topology>
    </subcellularLocation>
</comment>
<dbReference type="GO" id="GO:0015744">
    <property type="term" value="P:succinate transport"/>
    <property type="evidence" value="ECO:0007669"/>
    <property type="project" value="TreeGrafter"/>
</dbReference>
<comment type="similarity">
    <text evidence="7">Belongs to the ThrE exporter (TC 2.A.79) family.</text>
</comment>
<evidence type="ECO:0000259" key="10">
    <source>
        <dbReference type="Pfam" id="PF06738"/>
    </source>
</evidence>
<feature type="transmembrane region" description="Helical" evidence="9">
    <location>
        <begin position="473"/>
        <end position="496"/>
    </location>
</feature>
<dbReference type="AlphaFoldDB" id="A0A1H7PYS4"/>
<dbReference type="InterPro" id="IPR050539">
    <property type="entry name" value="ThrE_Dicarb/AminoAcid_Exp"/>
</dbReference>
<dbReference type="EMBL" id="FOAZ01000008">
    <property type="protein sequence ID" value="SEL40594.1"/>
    <property type="molecule type" value="Genomic_DNA"/>
</dbReference>
<feature type="transmembrane region" description="Helical" evidence="9">
    <location>
        <begin position="360"/>
        <end position="383"/>
    </location>
</feature>